<keyword evidence="5" id="KW-0472">Membrane</keyword>
<accession>A0ABP7Q6B4</accession>
<comment type="caution">
    <text evidence="7">The sequence shown here is derived from an EMBL/GenBank/DDBJ whole genome shotgun (WGS) entry which is preliminary data.</text>
</comment>
<evidence type="ECO:0000256" key="5">
    <source>
        <dbReference type="SAM" id="Phobius"/>
    </source>
</evidence>
<dbReference type="PROSITE" id="PS51007">
    <property type="entry name" value="CYTC"/>
    <property type="match status" value="1"/>
</dbReference>
<evidence type="ECO:0000313" key="8">
    <source>
        <dbReference type="Proteomes" id="UP001501337"/>
    </source>
</evidence>
<dbReference type="Pfam" id="PF13442">
    <property type="entry name" value="Cytochrome_CBB3"/>
    <property type="match status" value="1"/>
</dbReference>
<proteinExistence type="predicted"/>
<sequence length="169" mass="18536">MTAIKAILGLLIVVVIGIVGFAYSGLYNVAADEPHFGVTRWLLNTTMARSIAVRDDDIVAPDNLESSARIDRGAQMYARICAGCHLGPGVDPTAIHVGMKPQPPRLKEHIEHHAPANLFWIIKHGIKMSGMPALGLTFDDNQLWDLVAFLQTLPELDAQQYRQQTAGKE</sequence>
<reference evidence="8" key="1">
    <citation type="journal article" date="2019" name="Int. J. Syst. Evol. Microbiol.">
        <title>The Global Catalogue of Microorganisms (GCM) 10K type strain sequencing project: providing services to taxonomists for standard genome sequencing and annotation.</title>
        <authorList>
            <consortium name="The Broad Institute Genomics Platform"/>
            <consortium name="The Broad Institute Genome Sequencing Center for Infectious Disease"/>
            <person name="Wu L."/>
            <person name="Ma J."/>
        </authorList>
    </citation>
    <scope>NUCLEOTIDE SEQUENCE [LARGE SCALE GENOMIC DNA]</scope>
    <source>
        <strain evidence="8">JCM 17555</strain>
    </source>
</reference>
<keyword evidence="3 4" id="KW-0408">Iron</keyword>
<dbReference type="RefSeq" id="WP_344809284.1">
    <property type="nucleotide sequence ID" value="NZ_BAABBO010000021.1"/>
</dbReference>
<evidence type="ECO:0000313" key="7">
    <source>
        <dbReference type="EMBL" id="GAA3977221.1"/>
    </source>
</evidence>
<name>A0ABP7Q6B4_9GAMM</name>
<organism evidence="7 8">
    <name type="scientific">Allohahella marinimesophila</name>
    <dbReference type="NCBI Taxonomy" id="1054972"/>
    <lineage>
        <taxon>Bacteria</taxon>
        <taxon>Pseudomonadati</taxon>
        <taxon>Pseudomonadota</taxon>
        <taxon>Gammaproteobacteria</taxon>
        <taxon>Oceanospirillales</taxon>
        <taxon>Hahellaceae</taxon>
        <taxon>Allohahella</taxon>
    </lineage>
</organism>
<gene>
    <name evidence="7" type="ORF">GCM10022278_37470</name>
</gene>
<keyword evidence="1 4" id="KW-0349">Heme</keyword>
<evidence type="ECO:0000256" key="4">
    <source>
        <dbReference type="PROSITE-ProRule" id="PRU00433"/>
    </source>
</evidence>
<dbReference type="Proteomes" id="UP001501337">
    <property type="component" value="Unassembled WGS sequence"/>
</dbReference>
<feature type="transmembrane region" description="Helical" evidence="5">
    <location>
        <begin position="7"/>
        <end position="26"/>
    </location>
</feature>
<feature type="domain" description="Cytochrome c" evidence="6">
    <location>
        <begin position="68"/>
        <end position="154"/>
    </location>
</feature>
<keyword evidence="5" id="KW-0812">Transmembrane</keyword>
<evidence type="ECO:0000256" key="3">
    <source>
        <dbReference type="ARBA" id="ARBA00023004"/>
    </source>
</evidence>
<dbReference type="SUPFAM" id="SSF46626">
    <property type="entry name" value="Cytochrome c"/>
    <property type="match status" value="1"/>
</dbReference>
<dbReference type="InterPro" id="IPR009056">
    <property type="entry name" value="Cyt_c-like_dom"/>
</dbReference>
<evidence type="ECO:0000256" key="1">
    <source>
        <dbReference type="ARBA" id="ARBA00022617"/>
    </source>
</evidence>
<keyword evidence="2 4" id="KW-0479">Metal-binding</keyword>
<evidence type="ECO:0000256" key="2">
    <source>
        <dbReference type="ARBA" id="ARBA00022723"/>
    </source>
</evidence>
<dbReference type="EMBL" id="BAABBO010000021">
    <property type="protein sequence ID" value="GAA3977221.1"/>
    <property type="molecule type" value="Genomic_DNA"/>
</dbReference>
<keyword evidence="5" id="KW-1133">Transmembrane helix</keyword>
<dbReference type="InterPro" id="IPR036909">
    <property type="entry name" value="Cyt_c-like_dom_sf"/>
</dbReference>
<keyword evidence="8" id="KW-1185">Reference proteome</keyword>
<dbReference type="Gene3D" id="1.10.760.10">
    <property type="entry name" value="Cytochrome c-like domain"/>
    <property type="match status" value="1"/>
</dbReference>
<protein>
    <recommendedName>
        <fullName evidence="6">Cytochrome c domain-containing protein</fullName>
    </recommendedName>
</protein>
<evidence type="ECO:0000259" key="6">
    <source>
        <dbReference type="PROSITE" id="PS51007"/>
    </source>
</evidence>